<reference evidence="1" key="1">
    <citation type="submission" date="2021-06" db="EMBL/GenBank/DDBJ databases">
        <authorList>
            <person name="Kallberg Y."/>
            <person name="Tangrot J."/>
            <person name="Rosling A."/>
        </authorList>
    </citation>
    <scope>NUCLEOTIDE SEQUENCE</scope>
    <source>
        <strain evidence="1">AU212A</strain>
    </source>
</reference>
<proteinExistence type="predicted"/>
<gene>
    <name evidence="1" type="ORF">SCALOS_LOCUS7019</name>
</gene>
<comment type="caution">
    <text evidence="1">The sequence shown here is derived from an EMBL/GenBank/DDBJ whole genome shotgun (WGS) entry which is preliminary data.</text>
</comment>
<protein>
    <submittedName>
        <fullName evidence="1">211_t:CDS:1</fullName>
    </submittedName>
</protein>
<name>A0ACA9MPJ3_9GLOM</name>
<evidence type="ECO:0000313" key="1">
    <source>
        <dbReference type="EMBL" id="CAG8603779.1"/>
    </source>
</evidence>
<dbReference type="Proteomes" id="UP000789860">
    <property type="component" value="Unassembled WGS sequence"/>
</dbReference>
<sequence length="145" mass="17752">NNLDPNKYILYRRSKNIKSDNLIYDIVRTENNYIYLKTKRSKKETKVKKLYNKHGVIYCKFQNNYLYIHEKEFIKNIERDNCEKCKELHFLNDCGIFKKVCSFKNCKKLKVYKELLDVFNDKSTKNFDNYCEHRLCQWCTLKFSI</sequence>
<keyword evidence="2" id="KW-1185">Reference proteome</keyword>
<dbReference type="EMBL" id="CAJVPM010014847">
    <property type="protein sequence ID" value="CAG8603779.1"/>
    <property type="molecule type" value="Genomic_DNA"/>
</dbReference>
<evidence type="ECO:0000313" key="2">
    <source>
        <dbReference type="Proteomes" id="UP000789860"/>
    </source>
</evidence>
<organism evidence="1 2">
    <name type="scientific">Scutellospora calospora</name>
    <dbReference type="NCBI Taxonomy" id="85575"/>
    <lineage>
        <taxon>Eukaryota</taxon>
        <taxon>Fungi</taxon>
        <taxon>Fungi incertae sedis</taxon>
        <taxon>Mucoromycota</taxon>
        <taxon>Glomeromycotina</taxon>
        <taxon>Glomeromycetes</taxon>
        <taxon>Diversisporales</taxon>
        <taxon>Gigasporaceae</taxon>
        <taxon>Scutellospora</taxon>
    </lineage>
</organism>
<feature type="non-terminal residue" evidence="1">
    <location>
        <position position="1"/>
    </location>
</feature>
<accession>A0ACA9MPJ3</accession>